<organism evidence="3 4">
    <name type="scientific">Candidatus Ruania gallistercoris</name>
    <dbReference type="NCBI Taxonomy" id="2838746"/>
    <lineage>
        <taxon>Bacteria</taxon>
        <taxon>Bacillati</taxon>
        <taxon>Actinomycetota</taxon>
        <taxon>Actinomycetes</taxon>
        <taxon>Micrococcales</taxon>
        <taxon>Ruaniaceae</taxon>
        <taxon>Ruania</taxon>
    </lineage>
</organism>
<reference evidence="3" key="1">
    <citation type="journal article" date="2021" name="PeerJ">
        <title>Extensive microbial diversity within the chicken gut microbiome revealed by metagenomics and culture.</title>
        <authorList>
            <person name="Gilroy R."/>
            <person name="Ravi A."/>
            <person name="Getino M."/>
            <person name="Pursley I."/>
            <person name="Horton D.L."/>
            <person name="Alikhan N.F."/>
            <person name="Baker D."/>
            <person name="Gharbi K."/>
            <person name="Hall N."/>
            <person name="Watson M."/>
            <person name="Adriaenssens E.M."/>
            <person name="Foster-Nyarko E."/>
            <person name="Jarju S."/>
            <person name="Secka A."/>
            <person name="Antonio M."/>
            <person name="Oren A."/>
            <person name="Chaudhuri R.R."/>
            <person name="La Ragione R."/>
            <person name="Hildebrand F."/>
            <person name="Pallen M.J."/>
        </authorList>
    </citation>
    <scope>NUCLEOTIDE SEQUENCE</scope>
    <source>
        <strain evidence="3">ChiGjej4B4-7305</strain>
    </source>
</reference>
<dbReference type="Proteomes" id="UP000824037">
    <property type="component" value="Unassembled WGS sequence"/>
</dbReference>
<dbReference type="Gene3D" id="3.30.530.20">
    <property type="match status" value="2"/>
</dbReference>
<dbReference type="AlphaFoldDB" id="A0A9D2EG67"/>
<dbReference type="CDD" id="cd07814">
    <property type="entry name" value="SRPBCC_CalC_Aha1-like"/>
    <property type="match status" value="1"/>
</dbReference>
<dbReference type="InterPro" id="IPR013538">
    <property type="entry name" value="ASHA1/2-like_C"/>
</dbReference>
<accession>A0A9D2EG67</accession>
<dbReference type="InterPro" id="IPR023393">
    <property type="entry name" value="START-like_dom_sf"/>
</dbReference>
<feature type="domain" description="Activator of Hsp90 ATPase homologue 1/2-like C-terminal" evidence="2">
    <location>
        <begin position="190"/>
        <end position="318"/>
    </location>
</feature>
<dbReference type="Pfam" id="PF08327">
    <property type="entry name" value="AHSA1"/>
    <property type="match status" value="2"/>
</dbReference>
<reference evidence="3" key="2">
    <citation type="submission" date="2021-04" db="EMBL/GenBank/DDBJ databases">
        <authorList>
            <person name="Gilroy R."/>
        </authorList>
    </citation>
    <scope>NUCLEOTIDE SEQUENCE</scope>
    <source>
        <strain evidence="3">ChiGjej4B4-7305</strain>
    </source>
</reference>
<proteinExistence type="inferred from homology"/>
<feature type="domain" description="Activator of Hsp90 ATPase homologue 1/2-like C-terminal" evidence="2">
    <location>
        <begin position="23"/>
        <end position="159"/>
    </location>
</feature>
<comment type="caution">
    <text evidence="3">The sequence shown here is derived from an EMBL/GenBank/DDBJ whole genome shotgun (WGS) entry which is preliminary data.</text>
</comment>
<protein>
    <submittedName>
        <fullName evidence="3">SRPBCC domain-containing protein</fullName>
    </submittedName>
</protein>
<dbReference type="EMBL" id="DXBY01000236">
    <property type="protein sequence ID" value="HIZ36820.1"/>
    <property type="molecule type" value="Genomic_DNA"/>
</dbReference>
<evidence type="ECO:0000313" key="3">
    <source>
        <dbReference type="EMBL" id="HIZ36820.1"/>
    </source>
</evidence>
<comment type="similarity">
    <text evidence="1">Belongs to the AHA1 family.</text>
</comment>
<dbReference type="SUPFAM" id="SSF55961">
    <property type="entry name" value="Bet v1-like"/>
    <property type="match status" value="2"/>
</dbReference>
<gene>
    <name evidence="3" type="ORF">H9815_13680</name>
</gene>
<sequence>MPITTVRQDPEALTLTIVGEFPVSRERLWEAWLDPRQLEQFWGPPTWPATFTRHEFFPGGRSDYFMTGPDGSRAHGYWEFLSVEAGSRFEITERFAHEDRTANTALPSMQMTVTFDEVDGGSTFTAVSRFSSLEDLEQLVNMGMPEGMTEALGQMDTVLADLASFSADRAVAAQILSDTEVRISRVIRGSVEQVWRAHHDPELLKRWMLGPDGWRMVTCEVAESVGDSYRYEWASDDGEPGFGFTGELLAATAPYHEVSTEAMIGAAGEPVRNDLTLAAVDGGTLLTQVITYPSVEIRDMVLGTGMTDGMEASYQRLERDVLALV</sequence>
<evidence type="ECO:0000313" key="4">
    <source>
        <dbReference type="Proteomes" id="UP000824037"/>
    </source>
</evidence>
<evidence type="ECO:0000259" key="2">
    <source>
        <dbReference type="Pfam" id="PF08327"/>
    </source>
</evidence>
<name>A0A9D2EG67_9MICO</name>
<evidence type="ECO:0000256" key="1">
    <source>
        <dbReference type="ARBA" id="ARBA00006817"/>
    </source>
</evidence>